<evidence type="ECO:0000256" key="1">
    <source>
        <dbReference type="ARBA" id="ARBA00004202"/>
    </source>
</evidence>
<dbReference type="Proteomes" id="UP000470875">
    <property type="component" value="Unassembled WGS sequence"/>
</dbReference>
<dbReference type="PROSITE" id="PS00211">
    <property type="entry name" value="ABC_TRANSPORTER_1"/>
    <property type="match status" value="1"/>
</dbReference>
<dbReference type="PANTHER" id="PTHR43297">
    <property type="entry name" value="OLIGOPEPTIDE TRANSPORT ATP-BINDING PROTEIN APPD"/>
    <property type="match status" value="1"/>
</dbReference>
<dbReference type="RefSeq" id="WP_154545221.1">
    <property type="nucleotide sequence ID" value="NZ_VULO01000008.1"/>
</dbReference>
<keyword evidence="7 11" id="KW-0067">ATP-binding</keyword>
<dbReference type="GO" id="GO:0016887">
    <property type="term" value="F:ATP hydrolysis activity"/>
    <property type="evidence" value="ECO:0007669"/>
    <property type="project" value="InterPro"/>
</dbReference>
<dbReference type="Pfam" id="PF00005">
    <property type="entry name" value="ABC_tran"/>
    <property type="match status" value="1"/>
</dbReference>
<keyword evidence="5" id="KW-0997">Cell inner membrane</keyword>
<evidence type="ECO:0000256" key="5">
    <source>
        <dbReference type="ARBA" id="ARBA00022519"/>
    </source>
</evidence>
<evidence type="ECO:0000313" key="12">
    <source>
        <dbReference type="Proteomes" id="UP000470875"/>
    </source>
</evidence>
<name>A0A6N7VS92_9ACTO</name>
<dbReference type="InterPro" id="IPR003593">
    <property type="entry name" value="AAA+_ATPase"/>
</dbReference>
<keyword evidence="8" id="KW-1278">Translocase</keyword>
<evidence type="ECO:0000256" key="4">
    <source>
        <dbReference type="ARBA" id="ARBA00022475"/>
    </source>
</evidence>
<dbReference type="EMBL" id="VULO01000008">
    <property type="protein sequence ID" value="MSS84659.1"/>
    <property type="molecule type" value="Genomic_DNA"/>
</dbReference>
<feature type="domain" description="ABC transporter" evidence="10">
    <location>
        <begin position="14"/>
        <end position="251"/>
    </location>
</feature>
<keyword evidence="9" id="KW-0472">Membrane</keyword>
<evidence type="ECO:0000256" key="6">
    <source>
        <dbReference type="ARBA" id="ARBA00022741"/>
    </source>
</evidence>
<dbReference type="PROSITE" id="PS50893">
    <property type="entry name" value="ABC_TRANSPORTER_2"/>
    <property type="match status" value="1"/>
</dbReference>
<proteinExistence type="inferred from homology"/>
<dbReference type="PANTHER" id="PTHR43297:SF14">
    <property type="entry name" value="ATPASE AAA-TYPE CORE DOMAIN-CONTAINING PROTEIN"/>
    <property type="match status" value="1"/>
</dbReference>
<dbReference type="InterPro" id="IPR050388">
    <property type="entry name" value="ABC_Ni/Peptide_Import"/>
</dbReference>
<dbReference type="GO" id="GO:0005524">
    <property type="term" value="F:ATP binding"/>
    <property type="evidence" value="ECO:0007669"/>
    <property type="project" value="UniProtKB-KW"/>
</dbReference>
<organism evidence="11 12">
    <name type="scientific">Scrofimicrobium canadense</name>
    <dbReference type="NCBI Taxonomy" id="2652290"/>
    <lineage>
        <taxon>Bacteria</taxon>
        <taxon>Bacillati</taxon>
        <taxon>Actinomycetota</taxon>
        <taxon>Actinomycetes</taxon>
        <taxon>Actinomycetales</taxon>
        <taxon>Actinomycetaceae</taxon>
        <taxon>Scrofimicrobium</taxon>
    </lineage>
</organism>
<dbReference type="CDD" id="cd03257">
    <property type="entry name" value="ABC_NikE_OppD_transporters"/>
    <property type="match status" value="1"/>
</dbReference>
<reference evidence="11 12" key="1">
    <citation type="submission" date="2019-08" db="EMBL/GenBank/DDBJ databases">
        <title>In-depth cultivation of the pig gut microbiome towards novel bacterial diversity and tailored functional studies.</title>
        <authorList>
            <person name="Wylensek D."/>
            <person name="Hitch T.C.A."/>
            <person name="Clavel T."/>
        </authorList>
    </citation>
    <scope>NUCLEOTIDE SEQUENCE [LARGE SCALE GENOMIC DNA]</scope>
    <source>
        <strain evidence="11 12">WB03_NA08</strain>
    </source>
</reference>
<comment type="subcellular location">
    <subcellularLocation>
        <location evidence="1">Cell membrane</location>
        <topology evidence="1">Peripheral membrane protein</topology>
    </subcellularLocation>
</comment>
<keyword evidence="6" id="KW-0547">Nucleotide-binding</keyword>
<comment type="caution">
    <text evidence="11">The sequence shown here is derived from an EMBL/GenBank/DDBJ whole genome shotgun (WGS) entry which is preliminary data.</text>
</comment>
<dbReference type="InterPro" id="IPR027417">
    <property type="entry name" value="P-loop_NTPase"/>
</dbReference>
<protein>
    <submittedName>
        <fullName evidence="11">ABC transporter ATP-binding protein</fullName>
    </submittedName>
</protein>
<dbReference type="AlphaFoldDB" id="A0A6N7VS92"/>
<evidence type="ECO:0000256" key="7">
    <source>
        <dbReference type="ARBA" id="ARBA00022840"/>
    </source>
</evidence>
<sequence>MKPVRDDNPVRGSITVSNLSISTRGKSSTCLVENLNLVVTPGEIIGLVGESGSGKSLTLRAILGILPPGIQQSGGTVNVEGRVGMVFQDPLAALDPLEKIGKQIADSVLANSRLGWGREARVQAKKRALDLMSAVRLPQPDERYHWYPHQLSGGQRQRVVIAIALATSPDILLCDEPTTALDVTVQQQVLELLQDLHVERRLTIVFVSHNLAVVSGICSRMAVMSHGKIIESGPTLEVLNHPQEQYTRMLIDSVLPLPDEDQK</sequence>
<evidence type="ECO:0000256" key="3">
    <source>
        <dbReference type="ARBA" id="ARBA00022448"/>
    </source>
</evidence>
<evidence type="ECO:0000256" key="8">
    <source>
        <dbReference type="ARBA" id="ARBA00022967"/>
    </source>
</evidence>
<accession>A0A6N7VS92</accession>
<evidence type="ECO:0000256" key="2">
    <source>
        <dbReference type="ARBA" id="ARBA00005417"/>
    </source>
</evidence>
<gene>
    <name evidence="11" type="ORF">FYJ24_07745</name>
</gene>
<keyword evidence="3" id="KW-0813">Transport</keyword>
<dbReference type="SUPFAM" id="SSF52540">
    <property type="entry name" value="P-loop containing nucleoside triphosphate hydrolases"/>
    <property type="match status" value="1"/>
</dbReference>
<dbReference type="SMART" id="SM00382">
    <property type="entry name" value="AAA"/>
    <property type="match status" value="1"/>
</dbReference>
<dbReference type="Gene3D" id="3.40.50.300">
    <property type="entry name" value="P-loop containing nucleotide triphosphate hydrolases"/>
    <property type="match status" value="1"/>
</dbReference>
<dbReference type="InterPro" id="IPR003439">
    <property type="entry name" value="ABC_transporter-like_ATP-bd"/>
</dbReference>
<comment type="similarity">
    <text evidence="2">Belongs to the ABC transporter superfamily.</text>
</comment>
<evidence type="ECO:0000313" key="11">
    <source>
        <dbReference type="EMBL" id="MSS84659.1"/>
    </source>
</evidence>
<dbReference type="InterPro" id="IPR017871">
    <property type="entry name" value="ABC_transporter-like_CS"/>
</dbReference>
<evidence type="ECO:0000256" key="9">
    <source>
        <dbReference type="ARBA" id="ARBA00023136"/>
    </source>
</evidence>
<evidence type="ECO:0000259" key="10">
    <source>
        <dbReference type="PROSITE" id="PS50893"/>
    </source>
</evidence>
<keyword evidence="4" id="KW-1003">Cell membrane</keyword>
<keyword evidence="12" id="KW-1185">Reference proteome</keyword>
<dbReference type="GO" id="GO:0005886">
    <property type="term" value="C:plasma membrane"/>
    <property type="evidence" value="ECO:0007669"/>
    <property type="project" value="UniProtKB-SubCell"/>
</dbReference>